<gene>
    <name evidence="10" type="ORF">FPZ22_10495</name>
</gene>
<keyword evidence="6 7" id="KW-0520">NAD</keyword>
<feature type="domain" description="Nitroreductase" evidence="9">
    <location>
        <begin position="32"/>
        <end position="189"/>
    </location>
</feature>
<dbReference type="AlphaFoldDB" id="A0A518N5U4"/>
<feature type="binding site" description="in other chain" evidence="8">
    <location>
        <begin position="159"/>
        <end position="161"/>
    </location>
    <ligand>
        <name>FMN</name>
        <dbReference type="ChEBI" id="CHEBI:58210"/>
        <note>ligand shared between dimeric partners</note>
    </ligand>
</feature>
<keyword evidence="4 7" id="KW-0521">NADP</keyword>
<keyword evidence="11" id="KW-1185">Reference proteome</keyword>
<dbReference type="EC" id="1.-.-.-" evidence="7"/>
<keyword evidence="5 7" id="KW-0560">Oxidoreductase</keyword>
<dbReference type="PANTHER" id="PTHR43821:SF1">
    <property type="entry name" value="NAD(P)H NITROREDUCTASE YDJA-RELATED"/>
    <property type="match status" value="1"/>
</dbReference>
<evidence type="ECO:0000256" key="2">
    <source>
        <dbReference type="ARBA" id="ARBA00022630"/>
    </source>
</evidence>
<dbReference type="PANTHER" id="PTHR43821">
    <property type="entry name" value="NAD(P)H NITROREDUCTASE YDJA-RELATED"/>
    <property type="match status" value="1"/>
</dbReference>
<dbReference type="OrthoDB" id="9804207at2"/>
<evidence type="ECO:0000256" key="6">
    <source>
        <dbReference type="ARBA" id="ARBA00023027"/>
    </source>
</evidence>
<protein>
    <recommendedName>
        <fullName evidence="7">Putative NAD(P)H nitroreductase</fullName>
        <ecNumber evidence="7">1.-.-.-</ecNumber>
    </recommendedName>
</protein>
<dbReference type="SUPFAM" id="SSF55469">
    <property type="entry name" value="FMN-dependent nitroreductase-like"/>
    <property type="match status" value="1"/>
</dbReference>
<dbReference type="InterPro" id="IPR026021">
    <property type="entry name" value="YdjA-like"/>
</dbReference>
<feature type="binding site" evidence="8">
    <location>
        <position position="64"/>
    </location>
    <ligand>
        <name>FMN</name>
        <dbReference type="ChEBI" id="CHEBI:58210"/>
        <note>ligand shared between dimeric partners</note>
    </ligand>
</feature>
<dbReference type="Proteomes" id="UP000316584">
    <property type="component" value="Chromosome"/>
</dbReference>
<keyword evidence="3 7" id="KW-0288">FMN</keyword>
<evidence type="ECO:0000256" key="1">
    <source>
        <dbReference type="ARBA" id="ARBA00007118"/>
    </source>
</evidence>
<evidence type="ECO:0000256" key="3">
    <source>
        <dbReference type="ARBA" id="ARBA00022643"/>
    </source>
</evidence>
<feature type="binding site" evidence="8">
    <location>
        <position position="60"/>
    </location>
    <ligand>
        <name>FMN</name>
        <dbReference type="ChEBI" id="CHEBI:58210"/>
        <note>ligand shared between dimeric partners</note>
    </ligand>
</feature>
<dbReference type="CDD" id="cd02135">
    <property type="entry name" value="YdjA-like"/>
    <property type="match status" value="1"/>
</dbReference>
<organism evidence="10 11">
    <name type="scientific">Luteimonas granuli</name>
    <dbReference type="NCBI Taxonomy" id="1176533"/>
    <lineage>
        <taxon>Bacteria</taxon>
        <taxon>Pseudomonadati</taxon>
        <taxon>Pseudomonadota</taxon>
        <taxon>Gammaproteobacteria</taxon>
        <taxon>Lysobacterales</taxon>
        <taxon>Lysobacteraceae</taxon>
        <taxon>Luteimonas</taxon>
    </lineage>
</organism>
<dbReference type="Pfam" id="PF00881">
    <property type="entry name" value="Nitroreductase"/>
    <property type="match status" value="1"/>
</dbReference>
<reference evidence="10 11" key="1">
    <citation type="submission" date="2019-07" db="EMBL/GenBank/DDBJ databases">
        <title>Full genome sequence of Luteimonas sp. Gr-4.</title>
        <authorList>
            <person name="Im W.-T."/>
        </authorList>
    </citation>
    <scope>NUCLEOTIDE SEQUENCE [LARGE SCALE GENOMIC DNA]</scope>
    <source>
        <strain evidence="10 11">Gr-4</strain>
    </source>
</reference>
<dbReference type="InterPro" id="IPR052530">
    <property type="entry name" value="NAD(P)H_nitroreductase"/>
</dbReference>
<dbReference type="EMBL" id="CP042218">
    <property type="protein sequence ID" value="QDW67257.1"/>
    <property type="molecule type" value="Genomic_DNA"/>
</dbReference>
<evidence type="ECO:0000256" key="5">
    <source>
        <dbReference type="ARBA" id="ARBA00023002"/>
    </source>
</evidence>
<keyword evidence="2 7" id="KW-0285">Flavoprotein</keyword>
<dbReference type="GO" id="GO:0016491">
    <property type="term" value="F:oxidoreductase activity"/>
    <property type="evidence" value="ECO:0007669"/>
    <property type="project" value="UniProtKB-UniRule"/>
</dbReference>
<comment type="cofactor">
    <cofactor evidence="8">
        <name>FMN</name>
        <dbReference type="ChEBI" id="CHEBI:58210"/>
    </cofactor>
    <text evidence="8">Binds 1 FMN per subunit.</text>
</comment>
<evidence type="ECO:0000313" key="11">
    <source>
        <dbReference type="Proteomes" id="UP000316584"/>
    </source>
</evidence>
<evidence type="ECO:0000259" key="9">
    <source>
        <dbReference type="Pfam" id="PF00881"/>
    </source>
</evidence>
<comment type="similarity">
    <text evidence="1 7">Belongs to the nitroreductase family.</text>
</comment>
<proteinExistence type="inferred from homology"/>
<evidence type="ECO:0000256" key="8">
    <source>
        <dbReference type="PIRSR" id="PIRSR000232-1"/>
    </source>
</evidence>
<sequence length="214" mass="22578">MHPRPSFLNGDTDAVTAIANSPQFPLLQALDARRSVPARQLGEPGPSADELQRMLASAVRVPDHGKRVPFRFLSIAGHARDALGEAVAARGLELHPDAGDAAVAKDRARFSHAPLVVVVVAVLDPADAAIPEQERLLSAGCACFALLQAAQGLGFGATWLTGWPAYDSAILALLGLGADERIVGFVHIGTPRIEAPERDRPDPAGLLREWTPSA</sequence>
<evidence type="ECO:0000313" key="10">
    <source>
        <dbReference type="EMBL" id="QDW67257.1"/>
    </source>
</evidence>
<feature type="binding site" description="in other chain" evidence="8">
    <location>
        <begin position="33"/>
        <end position="35"/>
    </location>
    <ligand>
        <name>FMN</name>
        <dbReference type="ChEBI" id="CHEBI:58210"/>
        <note>ligand shared between dimeric partners</note>
    </ligand>
</feature>
<dbReference type="InterPro" id="IPR029479">
    <property type="entry name" value="Nitroreductase"/>
</dbReference>
<name>A0A518N5U4_9GAMM</name>
<dbReference type="PIRSF" id="PIRSF000232">
    <property type="entry name" value="YdjA"/>
    <property type="match status" value="1"/>
</dbReference>
<dbReference type="InterPro" id="IPR000415">
    <property type="entry name" value="Nitroreductase-like"/>
</dbReference>
<evidence type="ECO:0000256" key="7">
    <source>
        <dbReference type="PIRNR" id="PIRNR000232"/>
    </source>
</evidence>
<evidence type="ECO:0000256" key="4">
    <source>
        <dbReference type="ARBA" id="ARBA00022857"/>
    </source>
</evidence>
<dbReference type="Gene3D" id="3.40.109.10">
    <property type="entry name" value="NADH Oxidase"/>
    <property type="match status" value="1"/>
</dbReference>
<accession>A0A518N5U4</accession>
<dbReference type="KEGG" id="lug:FPZ22_10495"/>